<dbReference type="PANTHER" id="PTHR34703">
    <property type="entry name" value="ANTIPORTER SUBUNIT MNHG2-RELATED"/>
    <property type="match status" value="1"/>
</dbReference>
<evidence type="ECO:0000256" key="1">
    <source>
        <dbReference type="ARBA" id="ARBA00008404"/>
    </source>
</evidence>
<proteinExistence type="inferred from homology"/>
<organism evidence="3 4">
    <name type="scientific">Microcella pacifica</name>
    <dbReference type="NCBI Taxonomy" id="2591847"/>
    <lineage>
        <taxon>Bacteria</taxon>
        <taxon>Bacillati</taxon>
        <taxon>Actinomycetota</taxon>
        <taxon>Actinomycetes</taxon>
        <taxon>Micrococcales</taxon>
        <taxon>Microbacteriaceae</taxon>
        <taxon>Microcella</taxon>
    </lineage>
</organism>
<comment type="caution">
    <text evidence="3">The sequence shown here is derived from an EMBL/GenBank/DDBJ whole genome shotgun (WGS) entry which is preliminary data.</text>
</comment>
<keyword evidence="2" id="KW-1133">Transmembrane helix</keyword>
<dbReference type="PANTHER" id="PTHR34703:SF1">
    <property type="entry name" value="ANTIPORTER SUBUNIT MNHG2-RELATED"/>
    <property type="match status" value="1"/>
</dbReference>
<dbReference type="OrthoDB" id="3214257at2"/>
<feature type="transmembrane region" description="Helical" evidence="2">
    <location>
        <begin position="46"/>
        <end position="63"/>
    </location>
</feature>
<reference evidence="3 4" key="2">
    <citation type="submission" date="2020-03" db="EMBL/GenBank/DDBJ databases">
        <title>Chryseoglobus sp. isolated from a deep-sea seamount.</title>
        <authorList>
            <person name="Zhang D.-C."/>
        </authorList>
    </citation>
    <scope>NUCLEOTIDE SEQUENCE [LARGE SCALE GENOMIC DNA]</scope>
    <source>
        <strain evidence="3 4">KN1116</strain>
    </source>
</reference>
<name>A0A9E5JJY0_9MICO</name>
<dbReference type="Proteomes" id="UP000818266">
    <property type="component" value="Unassembled WGS sequence"/>
</dbReference>
<dbReference type="AlphaFoldDB" id="A0A9E5JJY0"/>
<dbReference type="GO" id="GO:0015385">
    <property type="term" value="F:sodium:proton antiporter activity"/>
    <property type="evidence" value="ECO:0007669"/>
    <property type="project" value="TreeGrafter"/>
</dbReference>
<dbReference type="EMBL" id="VIKT02000001">
    <property type="protein sequence ID" value="NHF61750.1"/>
    <property type="molecule type" value="Genomic_DNA"/>
</dbReference>
<evidence type="ECO:0000256" key="2">
    <source>
        <dbReference type="SAM" id="Phobius"/>
    </source>
</evidence>
<sequence length="132" mass="13907">MFDLEPWDTILDISSAVLLVVGAALSLAAAVGLIRFPDALARLHAATKPQILGLILIVIALALSVRSWAALLLLLPVIVFQMLTSPISAHMVGRSGYRTGAYDPDGLVADELAPDIEEASRSSVVSSDDDEA</sequence>
<gene>
    <name evidence="3" type="ORF">FK219_000590</name>
</gene>
<dbReference type="InterPro" id="IPR005133">
    <property type="entry name" value="PhaG_MnhG_YufB"/>
</dbReference>
<dbReference type="NCBIfam" id="TIGR01300">
    <property type="entry name" value="CPA3_mnhG_phaG"/>
    <property type="match status" value="1"/>
</dbReference>
<dbReference type="RefSeq" id="WP_152582052.1">
    <property type="nucleotide sequence ID" value="NZ_VIKT02000001.1"/>
</dbReference>
<accession>A0A9E5JJY0</accession>
<protein>
    <submittedName>
        <fullName evidence="3">Monovalent cation/H(+) antiporter subunit G</fullName>
    </submittedName>
</protein>
<feature type="transmembrane region" description="Helical" evidence="2">
    <location>
        <begin position="13"/>
        <end position="34"/>
    </location>
</feature>
<dbReference type="Pfam" id="PF03334">
    <property type="entry name" value="PhaG_MnhG_YufB"/>
    <property type="match status" value="1"/>
</dbReference>
<comment type="similarity">
    <text evidence="1">Belongs to the CPA3 antiporters (TC 2.A.63) subunit G family.</text>
</comment>
<evidence type="ECO:0000313" key="3">
    <source>
        <dbReference type="EMBL" id="NHF61750.1"/>
    </source>
</evidence>
<evidence type="ECO:0000313" key="4">
    <source>
        <dbReference type="Proteomes" id="UP000818266"/>
    </source>
</evidence>
<keyword evidence="2" id="KW-0472">Membrane</keyword>
<keyword evidence="2" id="KW-0812">Transmembrane</keyword>
<dbReference type="NCBIfam" id="NF009314">
    <property type="entry name" value="PRK12674.1-2"/>
    <property type="match status" value="1"/>
</dbReference>
<reference evidence="3 4" key="1">
    <citation type="submission" date="2019-06" db="EMBL/GenBank/DDBJ databases">
        <authorList>
            <person name="De-Chao Zhang Q."/>
        </authorList>
    </citation>
    <scope>NUCLEOTIDE SEQUENCE [LARGE SCALE GENOMIC DNA]</scope>
    <source>
        <strain evidence="3 4">KN1116</strain>
    </source>
</reference>
<keyword evidence="4" id="KW-1185">Reference proteome</keyword>